<dbReference type="PANTHER" id="PTHR45753:SF6">
    <property type="entry name" value="ASPARTATE CARBAMOYLTRANSFERASE"/>
    <property type="match status" value="1"/>
</dbReference>
<sequence length="360" mass="39723">MRSIIDINDVSTAEVNTLLKTAHDIISQPHHYRQAAGGKILATLFYEPSTRTRLSFEAAMYRLGGNILSMPSARDSSVAKGETIADTLAVVSNYADIVAVRYPNDGAALVAAQAARVPVINAGDGGHFHPTQTLADMLTIDRAFGRLGGLNIVAVGDLLYGRTVHSLLHALMRYPGNTFTMVSPPELRLPADFVTQLRAGRVEVIETSSLPQALADADVIYMTRIQQERFEHAADYERLKSSYELDAQMMAYAPPSSIVMHPLPRVGEISIDVDSDPRARYFEQTYNGKIMRMALIDYLLSDAEKNPDAQCRREILDSHPDEKLHCANKRCVVHVERGLVPRFYGQPALCAYCDYAAVLS</sequence>
<dbReference type="PRINTS" id="PR00100">
    <property type="entry name" value="AOTCASE"/>
</dbReference>
<comment type="similarity">
    <text evidence="2 7">Belongs to the aspartate/ornithine carbamoyltransferase superfamily. ATCase family.</text>
</comment>
<evidence type="ECO:0000256" key="7">
    <source>
        <dbReference type="HAMAP-Rule" id="MF_00001"/>
    </source>
</evidence>
<dbReference type="InterPro" id="IPR036901">
    <property type="entry name" value="Asp/Orn_carbamoylTrfase_sf"/>
</dbReference>
<dbReference type="GO" id="GO:0004070">
    <property type="term" value="F:aspartate carbamoyltransferase activity"/>
    <property type="evidence" value="ECO:0007669"/>
    <property type="project" value="UniProtKB-UniRule"/>
</dbReference>
<comment type="subunit">
    <text evidence="7">Heterododecamer (2C3:3R2) of six catalytic PyrB chains organized as two trimers (C3), and six regulatory PyrI chains organized as three dimers (R2).</text>
</comment>
<dbReference type="Pfam" id="PF00185">
    <property type="entry name" value="OTCace"/>
    <property type="match status" value="1"/>
</dbReference>
<dbReference type="GO" id="GO:0006520">
    <property type="term" value="P:amino acid metabolic process"/>
    <property type="evidence" value="ECO:0007669"/>
    <property type="project" value="InterPro"/>
</dbReference>
<dbReference type="PANTHER" id="PTHR45753">
    <property type="entry name" value="ORNITHINE CARBAMOYLTRANSFERASE, MITOCHONDRIAL"/>
    <property type="match status" value="1"/>
</dbReference>
<dbReference type="InterPro" id="IPR002082">
    <property type="entry name" value="Asp_carbamoyltransf"/>
</dbReference>
<dbReference type="UniPathway" id="UPA00070">
    <property type="reaction ID" value="UER00116"/>
</dbReference>
<feature type="binding site" evidence="7">
    <location>
        <position position="51"/>
    </location>
    <ligand>
        <name>carbamoyl phosphate</name>
        <dbReference type="ChEBI" id="CHEBI:58228"/>
    </ligand>
</feature>
<feature type="binding site" evidence="7">
    <location>
        <position position="263"/>
    </location>
    <ligand>
        <name>carbamoyl phosphate</name>
        <dbReference type="ChEBI" id="CHEBI:58228"/>
    </ligand>
</feature>
<evidence type="ECO:0000256" key="6">
    <source>
        <dbReference type="ARBA" id="ARBA00048859"/>
    </source>
</evidence>
<evidence type="ECO:0000259" key="8">
    <source>
        <dbReference type="Pfam" id="PF00185"/>
    </source>
</evidence>
<dbReference type="GO" id="GO:0016597">
    <property type="term" value="F:amino acid binding"/>
    <property type="evidence" value="ECO:0007669"/>
    <property type="project" value="InterPro"/>
</dbReference>
<dbReference type="SUPFAM" id="SSF53671">
    <property type="entry name" value="Aspartate/ornithine carbamoyltransferase"/>
    <property type="match status" value="1"/>
</dbReference>
<evidence type="ECO:0000256" key="4">
    <source>
        <dbReference type="ARBA" id="ARBA00022975"/>
    </source>
</evidence>
<proteinExistence type="inferred from homology"/>
<dbReference type="PRINTS" id="PR00101">
    <property type="entry name" value="ATCASE"/>
</dbReference>
<evidence type="ECO:0000256" key="2">
    <source>
        <dbReference type="ARBA" id="ARBA00008896"/>
    </source>
</evidence>
<feature type="binding site" evidence="7">
    <location>
        <position position="162"/>
    </location>
    <ligand>
        <name>L-aspartate</name>
        <dbReference type="ChEBI" id="CHEBI:29991"/>
    </ligand>
</feature>
<dbReference type="Pfam" id="PF02729">
    <property type="entry name" value="OTCace_N"/>
    <property type="match status" value="1"/>
</dbReference>
<feature type="binding site" evidence="7">
    <location>
        <position position="101"/>
    </location>
    <ligand>
        <name>carbamoyl phosphate</name>
        <dbReference type="ChEBI" id="CHEBI:58228"/>
    </ligand>
</feature>
<comment type="function">
    <text evidence="5 7">Catalyzes the condensation of carbamoyl phosphate and aspartate to form carbamoyl aspartate and inorganic phosphate, the committed step in the de novo pyrimidine nucleotide biosynthesis pathway.</text>
</comment>
<dbReference type="NCBIfam" id="NF002032">
    <property type="entry name" value="PRK00856.1"/>
    <property type="match status" value="1"/>
</dbReference>
<keyword evidence="11" id="KW-1185">Reference proteome</keyword>
<dbReference type="InterPro" id="IPR006132">
    <property type="entry name" value="Asp/Orn_carbamoyltranf_P-bd"/>
</dbReference>
<feature type="binding site" evidence="7">
    <location>
        <position position="52"/>
    </location>
    <ligand>
        <name>carbamoyl phosphate</name>
        <dbReference type="ChEBI" id="CHEBI:58228"/>
    </ligand>
</feature>
<dbReference type="KEGG" id="arca:HC352_04955"/>
<evidence type="ECO:0000256" key="1">
    <source>
        <dbReference type="ARBA" id="ARBA00004852"/>
    </source>
</evidence>
<dbReference type="EC" id="2.1.3.2" evidence="7"/>
<feature type="domain" description="Aspartate/ornithine carbamoyltransferase Asp/Orn-binding" evidence="8">
    <location>
        <begin position="149"/>
        <end position="298"/>
    </location>
</feature>
<evidence type="ECO:0000256" key="3">
    <source>
        <dbReference type="ARBA" id="ARBA00022679"/>
    </source>
</evidence>
<dbReference type="EMBL" id="CP050804">
    <property type="protein sequence ID" value="QJC21915.1"/>
    <property type="molecule type" value="Genomic_DNA"/>
</dbReference>
<dbReference type="AlphaFoldDB" id="A0A6H2EK17"/>
<feature type="binding site" evidence="7">
    <location>
        <position position="129"/>
    </location>
    <ligand>
        <name>carbamoyl phosphate</name>
        <dbReference type="ChEBI" id="CHEBI:58228"/>
    </ligand>
</feature>
<dbReference type="HAMAP" id="MF_00001">
    <property type="entry name" value="Asp_carb_tr"/>
    <property type="match status" value="1"/>
</dbReference>
<gene>
    <name evidence="7 10" type="primary">pyrB</name>
    <name evidence="10" type="ORF">HC352_04955</name>
</gene>
<evidence type="ECO:0000256" key="5">
    <source>
        <dbReference type="ARBA" id="ARBA00043884"/>
    </source>
</evidence>
<dbReference type="Proteomes" id="UP000502298">
    <property type="component" value="Chromosome"/>
</dbReference>
<dbReference type="FunFam" id="3.40.50.1370:FF:000002">
    <property type="entry name" value="Aspartate carbamoyltransferase 2"/>
    <property type="match status" value="1"/>
</dbReference>
<feature type="binding site" evidence="7">
    <location>
        <position position="224"/>
    </location>
    <ligand>
        <name>L-aspartate</name>
        <dbReference type="ChEBI" id="CHEBI:29991"/>
    </ligand>
</feature>
<comment type="catalytic activity">
    <reaction evidence="6 7">
        <text>carbamoyl phosphate + L-aspartate = N-carbamoyl-L-aspartate + phosphate + H(+)</text>
        <dbReference type="Rhea" id="RHEA:20013"/>
        <dbReference type="ChEBI" id="CHEBI:15378"/>
        <dbReference type="ChEBI" id="CHEBI:29991"/>
        <dbReference type="ChEBI" id="CHEBI:32814"/>
        <dbReference type="ChEBI" id="CHEBI:43474"/>
        <dbReference type="ChEBI" id="CHEBI:58228"/>
        <dbReference type="EC" id="2.1.3.2"/>
    </reaction>
</comment>
<evidence type="ECO:0000259" key="9">
    <source>
        <dbReference type="Pfam" id="PF02729"/>
    </source>
</evidence>
<evidence type="ECO:0000313" key="10">
    <source>
        <dbReference type="EMBL" id="QJC21915.1"/>
    </source>
</evidence>
<comment type="pathway">
    <text evidence="1 7">Pyrimidine metabolism; UMP biosynthesis via de novo pathway; (S)-dihydroorotate from bicarbonate: step 2/3.</text>
</comment>
<name>A0A6H2EK17_9ACTO</name>
<feature type="binding site" evidence="7">
    <location>
        <position position="132"/>
    </location>
    <ligand>
        <name>carbamoyl phosphate</name>
        <dbReference type="ChEBI" id="CHEBI:58228"/>
    </ligand>
</feature>
<protein>
    <recommendedName>
        <fullName evidence="7">Aspartate carbamoyltransferase</fullName>
        <ecNumber evidence="7">2.1.3.2</ecNumber>
    </recommendedName>
    <alternativeName>
        <fullName evidence="7">Aspartate transcarbamylase</fullName>
        <shortName evidence="7">ATCase</shortName>
    </alternativeName>
</protein>
<dbReference type="GO" id="GO:0006207">
    <property type="term" value="P:'de novo' pyrimidine nucleobase biosynthetic process"/>
    <property type="evidence" value="ECO:0007669"/>
    <property type="project" value="InterPro"/>
</dbReference>
<evidence type="ECO:0000313" key="11">
    <source>
        <dbReference type="Proteomes" id="UP000502298"/>
    </source>
</evidence>
<dbReference type="NCBIfam" id="TIGR00670">
    <property type="entry name" value="asp_carb_tr"/>
    <property type="match status" value="1"/>
</dbReference>
<dbReference type="Gene3D" id="3.40.50.1370">
    <property type="entry name" value="Aspartate/ornithine carbamoyltransferase"/>
    <property type="match status" value="2"/>
</dbReference>
<feature type="domain" description="Aspartate/ornithine carbamoyltransferase carbamoyl-P binding" evidence="9">
    <location>
        <begin position="2"/>
        <end position="141"/>
    </location>
</feature>
<dbReference type="PROSITE" id="PS00097">
    <property type="entry name" value="CARBAMOYLTRANSFERASE"/>
    <property type="match status" value="1"/>
</dbReference>
<feature type="binding site" evidence="7">
    <location>
        <position position="80"/>
    </location>
    <ligand>
        <name>L-aspartate</name>
        <dbReference type="ChEBI" id="CHEBI:29991"/>
    </ligand>
</feature>
<reference evidence="10 11" key="1">
    <citation type="submission" date="2020-03" db="EMBL/GenBank/DDBJ databases">
        <title>Complete genome of Arcanobacterium buesumensis sp. nov. strain 2701.</title>
        <authorList>
            <person name="Borowiak M."/>
            <person name="Alssahen M."/>
            <person name="Laemmler C."/>
            <person name="Malorny B."/>
            <person name="Hassan A."/>
            <person name="Prenger-Berninghoff E."/>
            <person name="Ploetz M."/>
            <person name="Abdulmawjood A."/>
        </authorList>
    </citation>
    <scope>NUCLEOTIDE SEQUENCE [LARGE SCALE GENOMIC DNA]</scope>
    <source>
        <strain evidence="10 11">2701</strain>
    </source>
</reference>
<keyword evidence="3 7" id="KW-0808">Transferase</keyword>
<keyword evidence="4 7" id="KW-0665">Pyrimidine biosynthesis</keyword>
<dbReference type="RefSeq" id="WP_168917854.1">
    <property type="nucleotide sequence ID" value="NZ_CP050804.1"/>
</dbReference>
<feature type="binding site" evidence="7">
    <location>
        <position position="264"/>
    </location>
    <ligand>
        <name>carbamoyl phosphate</name>
        <dbReference type="ChEBI" id="CHEBI:58228"/>
    </ligand>
</feature>
<dbReference type="InterPro" id="IPR006131">
    <property type="entry name" value="Asp_carbamoyltransf_Asp/Orn-bd"/>
</dbReference>
<accession>A0A6H2EK17</accession>
<dbReference type="GO" id="GO:0044205">
    <property type="term" value="P:'de novo' UMP biosynthetic process"/>
    <property type="evidence" value="ECO:0007669"/>
    <property type="project" value="UniProtKB-UniRule"/>
</dbReference>
<dbReference type="InterPro" id="IPR006130">
    <property type="entry name" value="Asp/Orn_carbamoylTrfase"/>
</dbReference>
<organism evidence="10 11">
    <name type="scientific">Arcanobacterium buesumense</name>
    <dbReference type="NCBI Taxonomy" id="2722751"/>
    <lineage>
        <taxon>Bacteria</taxon>
        <taxon>Bacillati</taxon>
        <taxon>Actinomycetota</taxon>
        <taxon>Actinomycetes</taxon>
        <taxon>Actinomycetales</taxon>
        <taxon>Actinomycetaceae</taxon>
        <taxon>Arcanobacterium</taxon>
    </lineage>
</organism>